<dbReference type="STRING" id="617002.SAMN05660653_01216"/>
<keyword evidence="5 9" id="KW-0269">Exonuclease</keyword>
<feature type="domain" description="DHHA1" evidence="7">
    <location>
        <begin position="361"/>
        <end position="448"/>
    </location>
</feature>
<reference evidence="9 10" key="1">
    <citation type="submission" date="2016-10" db="EMBL/GenBank/DDBJ databases">
        <authorList>
            <person name="de Groot N.N."/>
        </authorList>
    </citation>
    <scope>NUCLEOTIDE SEQUENCE [LARGE SCALE GENOMIC DNA]</scope>
    <source>
        <strain evidence="9 10">ASO4-2</strain>
    </source>
</reference>
<evidence type="ECO:0000256" key="5">
    <source>
        <dbReference type="ARBA" id="ARBA00022839"/>
    </source>
</evidence>
<dbReference type="Pfam" id="PF02272">
    <property type="entry name" value="DHHA1"/>
    <property type="match status" value="1"/>
</dbReference>
<evidence type="ECO:0000256" key="4">
    <source>
        <dbReference type="ARBA" id="ARBA00022801"/>
    </source>
</evidence>
<evidence type="ECO:0000256" key="2">
    <source>
        <dbReference type="ARBA" id="ARBA00019841"/>
    </source>
</evidence>
<dbReference type="Proteomes" id="UP000198771">
    <property type="component" value="Unassembled WGS sequence"/>
</dbReference>
<dbReference type="Gene3D" id="3.10.310.30">
    <property type="match status" value="1"/>
</dbReference>
<dbReference type="InterPro" id="IPR003156">
    <property type="entry name" value="DHHA1_dom"/>
</dbReference>
<dbReference type="AlphaFoldDB" id="A0A1G6BYI2"/>
<proteinExistence type="inferred from homology"/>
<name>A0A1G6BYI2_9BACT</name>
<evidence type="ECO:0000313" key="9">
    <source>
        <dbReference type="EMBL" id="SDB25682.1"/>
    </source>
</evidence>
<dbReference type="OrthoDB" id="9809852at2"/>
<accession>A0A1G6BYI2</accession>
<dbReference type="InterPro" id="IPR051673">
    <property type="entry name" value="SSDNA_exonuclease_RecJ"/>
</dbReference>
<keyword evidence="3" id="KW-0540">Nuclease</keyword>
<evidence type="ECO:0000259" key="7">
    <source>
        <dbReference type="Pfam" id="PF02272"/>
    </source>
</evidence>
<feature type="domain" description="RecJ OB" evidence="8">
    <location>
        <begin position="462"/>
        <end position="568"/>
    </location>
</feature>
<dbReference type="InterPro" id="IPR038763">
    <property type="entry name" value="DHH_sf"/>
</dbReference>
<feature type="domain" description="DDH" evidence="6">
    <location>
        <begin position="90"/>
        <end position="236"/>
    </location>
</feature>
<dbReference type="PANTHER" id="PTHR30255:SF2">
    <property type="entry name" value="SINGLE-STRANDED-DNA-SPECIFIC EXONUCLEASE RECJ"/>
    <property type="match status" value="1"/>
</dbReference>
<sequence length="573" mass="62828">MNNLPHFSDKSWKFRSTLPGDEQVRVLSGELDVSPLVVRLLWTRGLRSTTEMDLFLSPRIRDLAHPDQWHGLTNAAKTISQALASGQKPVVWGDYDVDGITGTALLLLFFRARGIFSEHYIPSRQTEGYGLNCSGIEALASRDIKLLITVDCGISHIKEVVRAKELGMTVVISDHHLPGPELPPADAIMNPKIGECPCSTLAGVGVAFFLAAVLNRMLPGEHLDMRQFLDLVALGTIADIVELTGQNRILAKNGLTVLKDGLRPGIFALKEVCGYKPSAVLDEDRVGFGLAPRINAAGRLGKAETALRLLLTEDLNEARELAKELDGFNVERRGIGREIQDEALRMALEQQGRFGLVLHAPHWHEGVIGIIASKVAETHYRPTIILTDDESGALKGSGRSIPEFSLYDGLQACEHLLLGFGGHSQAAGLRLHKENLDLFRDAFNAVVARKLNNTPPKPTLILDAPLSFGEIDYDLLKELELLAPFGADNPKPLFISPQVVVRKRKPVGVDHVFLDLRDEIAGVTMRAKAWNQAKALPQSITGKSVYLAYTPKFNEFNGVTSIELALQDWSLQG</sequence>
<dbReference type="GO" id="GO:0006310">
    <property type="term" value="P:DNA recombination"/>
    <property type="evidence" value="ECO:0007669"/>
    <property type="project" value="InterPro"/>
</dbReference>
<dbReference type="SUPFAM" id="SSF64182">
    <property type="entry name" value="DHH phosphoesterases"/>
    <property type="match status" value="1"/>
</dbReference>
<evidence type="ECO:0000259" key="6">
    <source>
        <dbReference type="Pfam" id="PF01368"/>
    </source>
</evidence>
<dbReference type="InterPro" id="IPR004610">
    <property type="entry name" value="RecJ"/>
</dbReference>
<organism evidence="9 10">
    <name type="scientific">Desulfonatronum thiosulfatophilum</name>
    <dbReference type="NCBI Taxonomy" id="617002"/>
    <lineage>
        <taxon>Bacteria</taxon>
        <taxon>Pseudomonadati</taxon>
        <taxon>Thermodesulfobacteriota</taxon>
        <taxon>Desulfovibrionia</taxon>
        <taxon>Desulfovibrionales</taxon>
        <taxon>Desulfonatronaceae</taxon>
        <taxon>Desulfonatronum</taxon>
    </lineage>
</organism>
<dbReference type="Gene3D" id="3.90.1640.30">
    <property type="match status" value="1"/>
</dbReference>
<dbReference type="PANTHER" id="PTHR30255">
    <property type="entry name" value="SINGLE-STRANDED-DNA-SPECIFIC EXONUCLEASE RECJ"/>
    <property type="match status" value="1"/>
</dbReference>
<keyword evidence="10" id="KW-1185">Reference proteome</keyword>
<dbReference type="InterPro" id="IPR041122">
    <property type="entry name" value="RecJ_OB"/>
</dbReference>
<dbReference type="Pfam" id="PF01368">
    <property type="entry name" value="DHH"/>
    <property type="match status" value="1"/>
</dbReference>
<gene>
    <name evidence="9" type="ORF">SAMN05660653_01216</name>
</gene>
<dbReference type="Pfam" id="PF17768">
    <property type="entry name" value="RecJ_OB"/>
    <property type="match status" value="1"/>
</dbReference>
<evidence type="ECO:0000256" key="3">
    <source>
        <dbReference type="ARBA" id="ARBA00022722"/>
    </source>
</evidence>
<comment type="similarity">
    <text evidence="1">Belongs to the RecJ family.</text>
</comment>
<dbReference type="GO" id="GO:0006281">
    <property type="term" value="P:DNA repair"/>
    <property type="evidence" value="ECO:0007669"/>
    <property type="project" value="InterPro"/>
</dbReference>
<dbReference type="EMBL" id="FMXO01000006">
    <property type="protein sequence ID" value="SDB25682.1"/>
    <property type="molecule type" value="Genomic_DNA"/>
</dbReference>
<evidence type="ECO:0000259" key="8">
    <source>
        <dbReference type="Pfam" id="PF17768"/>
    </source>
</evidence>
<dbReference type="GO" id="GO:0003676">
    <property type="term" value="F:nucleic acid binding"/>
    <property type="evidence" value="ECO:0007669"/>
    <property type="project" value="InterPro"/>
</dbReference>
<keyword evidence="4" id="KW-0378">Hydrolase</keyword>
<dbReference type="GO" id="GO:0008409">
    <property type="term" value="F:5'-3' exonuclease activity"/>
    <property type="evidence" value="ECO:0007669"/>
    <property type="project" value="InterPro"/>
</dbReference>
<evidence type="ECO:0000313" key="10">
    <source>
        <dbReference type="Proteomes" id="UP000198771"/>
    </source>
</evidence>
<dbReference type="NCBIfam" id="TIGR00644">
    <property type="entry name" value="recJ"/>
    <property type="match status" value="1"/>
</dbReference>
<dbReference type="InterPro" id="IPR001667">
    <property type="entry name" value="DDH_dom"/>
</dbReference>
<evidence type="ECO:0000256" key="1">
    <source>
        <dbReference type="ARBA" id="ARBA00005915"/>
    </source>
</evidence>
<protein>
    <recommendedName>
        <fullName evidence="2">Single-stranded-DNA-specific exonuclease RecJ</fullName>
    </recommendedName>
</protein>